<proteinExistence type="predicted"/>
<evidence type="ECO:0000256" key="1">
    <source>
        <dbReference type="SAM" id="SignalP"/>
    </source>
</evidence>
<dbReference type="EMBL" id="AZBU02000005">
    <property type="protein sequence ID" value="TKR76563.1"/>
    <property type="molecule type" value="Genomic_DNA"/>
</dbReference>
<name>A0A4U5N338_STECR</name>
<protein>
    <recommendedName>
        <fullName evidence="4">Secreted protein</fullName>
    </recommendedName>
</protein>
<accession>A0A4U5N338</accession>
<evidence type="ECO:0000313" key="3">
    <source>
        <dbReference type="Proteomes" id="UP000298663"/>
    </source>
</evidence>
<gene>
    <name evidence="2" type="ORF">L596_017682</name>
</gene>
<keyword evidence="1" id="KW-0732">Signal</keyword>
<organism evidence="2 3">
    <name type="scientific">Steinernema carpocapsae</name>
    <name type="common">Entomopathogenic nematode</name>
    <dbReference type="NCBI Taxonomy" id="34508"/>
    <lineage>
        <taxon>Eukaryota</taxon>
        <taxon>Metazoa</taxon>
        <taxon>Ecdysozoa</taxon>
        <taxon>Nematoda</taxon>
        <taxon>Chromadorea</taxon>
        <taxon>Rhabditida</taxon>
        <taxon>Tylenchina</taxon>
        <taxon>Panagrolaimomorpha</taxon>
        <taxon>Strongyloidoidea</taxon>
        <taxon>Steinernematidae</taxon>
        <taxon>Steinernema</taxon>
    </lineage>
</organism>
<comment type="caution">
    <text evidence="2">The sequence shown here is derived from an EMBL/GenBank/DDBJ whole genome shotgun (WGS) entry which is preliminary data.</text>
</comment>
<feature type="signal peptide" evidence="1">
    <location>
        <begin position="1"/>
        <end position="19"/>
    </location>
</feature>
<reference evidence="2 3" key="1">
    <citation type="journal article" date="2015" name="Genome Biol.">
        <title>Comparative genomics of Steinernema reveals deeply conserved gene regulatory networks.</title>
        <authorList>
            <person name="Dillman A.R."/>
            <person name="Macchietto M."/>
            <person name="Porter C.F."/>
            <person name="Rogers A."/>
            <person name="Williams B."/>
            <person name="Antoshechkin I."/>
            <person name="Lee M.M."/>
            <person name="Goodwin Z."/>
            <person name="Lu X."/>
            <person name="Lewis E.E."/>
            <person name="Goodrich-Blair H."/>
            <person name="Stock S.P."/>
            <person name="Adams B.J."/>
            <person name="Sternberg P.W."/>
            <person name="Mortazavi A."/>
        </authorList>
    </citation>
    <scope>NUCLEOTIDE SEQUENCE [LARGE SCALE GENOMIC DNA]</scope>
    <source>
        <strain evidence="2 3">ALL</strain>
    </source>
</reference>
<sequence>MSCLSLLFVFVLFFATIFAFKESYGQNSTKSASDLNQQQQPLKATLILLNMENTILRNGSRLTRMSVILCFLLGAHVNGLVNEQQVC</sequence>
<dbReference type="AlphaFoldDB" id="A0A4U5N338"/>
<reference evidence="2 3" key="2">
    <citation type="journal article" date="2019" name="G3 (Bethesda)">
        <title>Hybrid Assembly of the Genome of the Entomopathogenic Nematode Steinernema carpocapsae Identifies the X-Chromosome.</title>
        <authorList>
            <person name="Serra L."/>
            <person name="Macchietto M."/>
            <person name="Macias-Munoz A."/>
            <person name="McGill C.J."/>
            <person name="Rodriguez I.M."/>
            <person name="Rodriguez B."/>
            <person name="Murad R."/>
            <person name="Mortazavi A."/>
        </authorList>
    </citation>
    <scope>NUCLEOTIDE SEQUENCE [LARGE SCALE GENOMIC DNA]</scope>
    <source>
        <strain evidence="2 3">ALL</strain>
    </source>
</reference>
<feature type="chain" id="PRO_5020521616" description="Secreted protein" evidence="1">
    <location>
        <begin position="20"/>
        <end position="87"/>
    </location>
</feature>
<evidence type="ECO:0000313" key="2">
    <source>
        <dbReference type="EMBL" id="TKR76563.1"/>
    </source>
</evidence>
<evidence type="ECO:0008006" key="4">
    <source>
        <dbReference type="Google" id="ProtNLM"/>
    </source>
</evidence>
<keyword evidence="3" id="KW-1185">Reference proteome</keyword>
<dbReference type="Proteomes" id="UP000298663">
    <property type="component" value="Unassembled WGS sequence"/>
</dbReference>